<protein>
    <submittedName>
        <fullName evidence="4">ATP-binding protein</fullName>
    </submittedName>
</protein>
<feature type="region of interest" description="Disordered" evidence="2">
    <location>
        <begin position="354"/>
        <end position="413"/>
    </location>
</feature>
<sequence>MKRRKKRSRHVQPEQHDQAGSGMNERLARHLLDRLRRKAAALALADAVEAGILCQEDVESHGRVLSVYRRHPEAAGAMLPSQAVAMLSRHRRRLPDETTHPILGSDEFAFDTDRERDATPTAESSKAIPGEFPSSTLARRFDLALVKAIREAAEPPSAADVAAMLLLAQAVPDNGAALADVLRALRLRRPIVTLLGETRGFERTFLELLKRGHILPGAVERSNGYDIRYENVRFEHVAAARRRVVVFAGSDRGEEEDDRQYGAAAISPYPILAVAENQERLSPKLVQAAQLNLACGTLNAEIVRRIIETVLGAPPSAGRLDGIDFGRLGLGDIAIAVRPGVAPDTAANSLRRIAEASESGERPGDGLGRPSGKAKARSSDPWRRNADPGFGSDIIQPETPSEARAGHPAPTIETLSGYGEAREWALQIRDELPLWRAGDLAWTDMSTKVLLSGPPGVGKTHFARALCNTLQVPLLATSVARWLEPSNLGDVLKRMKRTFAEAEAQRPCILFVDEFDGIGRRVDLSRDYADYWNSVVNCCLELLDGAARTSGVIVVCATNNPSVIDPALLRSGRIDRQIEILLPDAEARLAILRHHLGRDIETVTASVSKSVLVENDLRKVLEEGFEMMSDKPYAALVQAAIPTRTEARRL</sequence>
<name>A0ABY2Q8S4_9HYPH</name>
<keyword evidence="1 4" id="KW-0067">ATP-binding</keyword>
<dbReference type="CDD" id="cd19481">
    <property type="entry name" value="RecA-like_protease"/>
    <property type="match status" value="1"/>
</dbReference>
<evidence type="ECO:0000259" key="3">
    <source>
        <dbReference type="SMART" id="SM00382"/>
    </source>
</evidence>
<keyword evidence="1" id="KW-0547">Nucleotide-binding</keyword>
<dbReference type="SUPFAM" id="SSF52540">
    <property type="entry name" value="P-loop containing nucleoside triphosphate hydrolases"/>
    <property type="match status" value="1"/>
</dbReference>
<evidence type="ECO:0000313" key="5">
    <source>
        <dbReference type="Proteomes" id="UP000306441"/>
    </source>
</evidence>
<dbReference type="InterPro" id="IPR003960">
    <property type="entry name" value="ATPase_AAA_CS"/>
</dbReference>
<dbReference type="InterPro" id="IPR003593">
    <property type="entry name" value="AAA+_ATPase"/>
</dbReference>
<dbReference type="PANTHER" id="PTHR23077">
    <property type="entry name" value="AAA-FAMILY ATPASE"/>
    <property type="match status" value="1"/>
</dbReference>
<dbReference type="Pfam" id="PF00004">
    <property type="entry name" value="AAA"/>
    <property type="match status" value="1"/>
</dbReference>
<dbReference type="InterPro" id="IPR027417">
    <property type="entry name" value="P-loop_NTPase"/>
</dbReference>
<feature type="compositionally biased region" description="Basic residues" evidence="2">
    <location>
        <begin position="1"/>
        <end position="10"/>
    </location>
</feature>
<comment type="caution">
    <text evidence="4">The sequence shown here is derived from an EMBL/GenBank/DDBJ whole genome shotgun (WGS) entry which is preliminary data.</text>
</comment>
<proteinExistence type="inferred from homology"/>
<gene>
    <name evidence="4" type="ORF">E6C48_05840</name>
</gene>
<dbReference type="Gene3D" id="3.40.50.300">
    <property type="entry name" value="P-loop containing nucleotide triphosphate hydrolases"/>
    <property type="match status" value="1"/>
</dbReference>
<dbReference type="SMART" id="SM00382">
    <property type="entry name" value="AAA"/>
    <property type="match status" value="1"/>
</dbReference>
<accession>A0ABY2Q8S4</accession>
<dbReference type="EMBL" id="SSNY01000003">
    <property type="protein sequence ID" value="THF58140.1"/>
    <property type="molecule type" value="Genomic_DNA"/>
</dbReference>
<dbReference type="PROSITE" id="PS00674">
    <property type="entry name" value="AAA"/>
    <property type="match status" value="1"/>
</dbReference>
<feature type="compositionally biased region" description="Basic and acidic residues" evidence="2">
    <location>
        <begin position="377"/>
        <end position="386"/>
    </location>
</feature>
<comment type="similarity">
    <text evidence="1">Belongs to the AAA ATPase family.</text>
</comment>
<keyword evidence="5" id="KW-1185">Reference proteome</keyword>
<evidence type="ECO:0000256" key="1">
    <source>
        <dbReference type="RuleBase" id="RU003651"/>
    </source>
</evidence>
<evidence type="ECO:0000313" key="4">
    <source>
        <dbReference type="EMBL" id="THF58140.1"/>
    </source>
</evidence>
<dbReference type="InterPro" id="IPR050168">
    <property type="entry name" value="AAA_ATPase_domain"/>
</dbReference>
<evidence type="ECO:0000256" key="2">
    <source>
        <dbReference type="SAM" id="MobiDB-lite"/>
    </source>
</evidence>
<feature type="region of interest" description="Disordered" evidence="2">
    <location>
        <begin position="97"/>
        <end position="131"/>
    </location>
</feature>
<feature type="compositionally biased region" description="Basic and acidic residues" evidence="2">
    <location>
        <begin position="354"/>
        <end position="364"/>
    </location>
</feature>
<feature type="domain" description="AAA+ ATPase" evidence="3">
    <location>
        <begin position="445"/>
        <end position="584"/>
    </location>
</feature>
<organism evidence="4 5">
    <name type="scientific">Ollibium composti</name>
    <dbReference type="NCBI Taxonomy" id="2675109"/>
    <lineage>
        <taxon>Bacteria</taxon>
        <taxon>Pseudomonadati</taxon>
        <taxon>Pseudomonadota</taxon>
        <taxon>Alphaproteobacteria</taxon>
        <taxon>Hyphomicrobiales</taxon>
        <taxon>Phyllobacteriaceae</taxon>
        <taxon>Ollibium</taxon>
    </lineage>
</organism>
<reference evidence="4 5" key="1">
    <citation type="submission" date="2019-04" db="EMBL/GenBank/DDBJ databases">
        <title>Mesorhizobium composti sp. nov., isolated from compost.</title>
        <authorList>
            <person name="Lin S.-Y."/>
            <person name="Hameed A."/>
            <person name="Hsieh Y.-T."/>
            <person name="Young C.-C."/>
        </authorList>
    </citation>
    <scope>NUCLEOTIDE SEQUENCE [LARGE SCALE GENOMIC DNA]</scope>
    <source>
        <strain evidence="4 5">CC-YTH430</strain>
    </source>
</reference>
<dbReference type="GO" id="GO:0005524">
    <property type="term" value="F:ATP binding"/>
    <property type="evidence" value="ECO:0007669"/>
    <property type="project" value="UniProtKB-KW"/>
</dbReference>
<dbReference type="InterPro" id="IPR003959">
    <property type="entry name" value="ATPase_AAA_core"/>
</dbReference>
<dbReference type="Proteomes" id="UP000306441">
    <property type="component" value="Unassembled WGS sequence"/>
</dbReference>
<feature type="region of interest" description="Disordered" evidence="2">
    <location>
        <begin position="1"/>
        <end position="24"/>
    </location>
</feature>